<dbReference type="InParanoid" id="G4Z700"/>
<dbReference type="RefSeq" id="XP_009524469.1">
    <property type="nucleotide sequence ID" value="XM_009526174.1"/>
</dbReference>
<keyword evidence="3" id="KW-1185">Reference proteome</keyword>
<dbReference type="AlphaFoldDB" id="G4Z700"/>
<protein>
    <recommendedName>
        <fullName evidence="1">Rab-GAP TBC domain-containing protein</fullName>
    </recommendedName>
</protein>
<organism evidence="2 3">
    <name type="scientific">Phytophthora sojae (strain P6497)</name>
    <name type="common">Soybean stem and root rot agent</name>
    <name type="synonym">Phytophthora megasperma f. sp. glycines</name>
    <dbReference type="NCBI Taxonomy" id="1094619"/>
    <lineage>
        <taxon>Eukaryota</taxon>
        <taxon>Sar</taxon>
        <taxon>Stramenopiles</taxon>
        <taxon>Oomycota</taxon>
        <taxon>Peronosporomycetes</taxon>
        <taxon>Peronosporales</taxon>
        <taxon>Peronosporaceae</taxon>
        <taxon>Phytophthora</taxon>
    </lineage>
</organism>
<evidence type="ECO:0000313" key="3">
    <source>
        <dbReference type="Proteomes" id="UP000002640"/>
    </source>
</evidence>
<dbReference type="Proteomes" id="UP000002640">
    <property type="component" value="Unassembled WGS sequence"/>
</dbReference>
<reference evidence="2 3" key="1">
    <citation type="journal article" date="2006" name="Science">
        <title>Phytophthora genome sequences uncover evolutionary origins and mechanisms of pathogenesis.</title>
        <authorList>
            <person name="Tyler B.M."/>
            <person name="Tripathy S."/>
            <person name="Zhang X."/>
            <person name="Dehal P."/>
            <person name="Jiang R.H."/>
            <person name="Aerts A."/>
            <person name="Arredondo F.D."/>
            <person name="Baxter L."/>
            <person name="Bensasson D."/>
            <person name="Beynon J.L."/>
            <person name="Chapman J."/>
            <person name="Damasceno C.M."/>
            <person name="Dorrance A.E."/>
            <person name="Dou D."/>
            <person name="Dickerman A.W."/>
            <person name="Dubchak I.L."/>
            <person name="Garbelotto M."/>
            <person name="Gijzen M."/>
            <person name="Gordon S.G."/>
            <person name="Govers F."/>
            <person name="Grunwald N.J."/>
            <person name="Huang W."/>
            <person name="Ivors K.L."/>
            <person name="Jones R.W."/>
            <person name="Kamoun S."/>
            <person name="Krampis K."/>
            <person name="Lamour K.H."/>
            <person name="Lee M.K."/>
            <person name="McDonald W.H."/>
            <person name="Medina M."/>
            <person name="Meijer H.J."/>
            <person name="Nordberg E.K."/>
            <person name="Maclean D.J."/>
            <person name="Ospina-Giraldo M.D."/>
            <person name="Morris P.F."/>
            <person name="Phuntumart V."/>
            <person name="Putnam N.H."/>
            <person name="Rash S."/>
            <person name="Rose J.K."/>
            <person name="Sakihama Y."/>
            <person name="Salamov A.A."/>
            <person name="Savidor A."/>
            <person name="Scheuring C.F."/>
            <person name="Smith B.M."/>
            <person name="Sobral B.W."/>
            <person name="Terry A."/>
            <person name="Torto-Alalibo T.A."/>
            <person name="Win J."/>
            <person name="Xu Z."/>
            <person name="Zhang H."/>
            <person name="Grigoriev I.V."/>
            <person name="Rokhsar D.S."/>
            <person name="Boore J.L."/>
        </authorList>
    </citation>
    <scope>NUCLEOTIDE SEQUENCE [LARGE SCALE GENOMIC DNA]</scope>
    <source>
        <strain evidence="2 3">P6497</strain>
    </source>
</reference>
<dbReference type="KEGG" id="psoj:PHYSODRAFT_495331"/>
<accession>G4Z700</accession>
<dbReference type="Gene3D" id="1.10.8.270">
    <property type="entry name" value="putative rabgap domain of human tbc1 domain family member 14 like domains"/>
    <property type="match status" value="1"/>
</dbReference>
<name>G4Z700_PHYSP</name>
<dbReference type="SMR" id="G4Z700"/>
<feature type="domain" description="Rab-GAP TBC" evidence="1">
    <location>
        <begin position="206"/>
        <end position="281"/>
    </location>
</feature>
<dbReference type="Pfam" id="PF00566">
    <property type="entry name" value="RabGAP-TBC"/>
    <property type="match status" value="1"/>
</dbReference>
<evidence type="ECO:0000313" key="2">
    <source>
        <dbReference type="EMBL" id="EGZ21752.1"/>
    </source>
</evidence>
<dbReference type="InterPro" id="IPR000195">
    <property type="entry name" value="Rab-GAP-TBC_dom"/>
</dbReference>
<evidence type="ECO:0000259" key="1">
    <source>
        <dbReference type="Pfam" id="PF00566"/>
    </source>
</evidence>
<sequence length="292" mass="32029">MGNVASTTLYAPSSDFSASDKLLDQMEKQECMAATSSWMETAACFCAVVLSTMAALLAGNLTGSLEEPKKTPVLVNAACQTEDGDFLELIVNSNWQPCSVSSKDVDDDDDNDCHSCTTEEADLFTDAECEEDEQALDDNDSDWESASSASDDFFNAICDACEGCSDCDCETQADQLLRLTAMVCAEDNDDARIYLDDYLCTCGECPQYEQIARDVAVGASKTSLYMAQQRQSVTRLLQAFSTYNEVAGYRPDMIPAAHECLRIWSGDEDKAFKSFVTLYDDVPQLCDAYHRA</sequence>
<proteinExistence type="predicted"/>
<dbReference type="OMA" id="GECPQYK"/>
<dbReference type="GeneID" id="20657172"/>
<dbReference type="EMBL" id="JH159153">
    <property type="protein sequence ID" value="EGZ21752.1"/>
    <property type="molecule type" value="Genomic_DNA"/>
</dbReference>
<gene>
    <name evidence="2" type="ORF">PHYSODRAFT_495331</name>
</gene>